<feature type="compositionally biased region" description="Polar residues" evidence="1">
    <location>
        <begin position="752"/>
        <end position="765"/>
    </location>
</feature>
<dbReference type="PANTHER" id="PTHR37516:SF1">
    <property type="entry name" value="SCA1 COMPLEX SCAFFOLD PROTEIN SCAA"/>
    <property type="match status" value="1"/>
</dbReference>
<feature type="region of interest" description="Disordered" evidence="1">
    <location>
        <begin position="1186"/>
        <end position="1207"/>
    </location>
</feature>
<feature type="compositionally biased region" description="Low complexity" evidence="1">
    <location>
        <begin position="773"/>
        <end position="790"/>
    </location>
</feature>
<keyword evidence="3" id="KW-1185">Reference proteome</keyword>
<dbReference type="EMBL" id="LODT01000010">
    <property type="protein sequence ID" value="KYR01312.1"/>
    <property type="molecule type" value="Genomic_DNA"/>
</dbReference>
<dbReference type="InParanoid" id="A0A152A4Z3"/>
<dbReference type="InterPro" id="IPR037474">
    <property type="entry name" value="ScaA"/>
</dbReference>
<feature type="compositionally biased region" description="Polar residues" evidence="1">
    <location>
        <begin position="791"/>
        <end position="821"/>
    </location>
</feature>
<comment type="caution">
    <text evidence="2">The sequence shown here is derived from an EMBL/GenBank/DDBJ whole genome shotgun (WGS) entry which is preliminary data.</text>
</comment>
<feature type="compositionally biased region" description="Polar residues" evidence="1">
    <location>
        <begin position="185"/>
        <end position="195"/>
    </location>
</feature>
<dbReference type="Proteomes" id="UP000076078">
    <property type="component" value="Unassembled WGS sequence"/>
</dbReference>
<evidence type="ECO:0000313" key="3">
    <source>
        <dbReference type="Proteomes" id="UP000076078"/>
    </source>
</evidence>
<dbReference type="GO" id="GO:0005886">
    <property type="term" value="C:plasma membrane"/>
    <property type="evidence" value="ECO:0007669"/>
    <property type="project" value="TreeGrafter"/>
</dbReference>
<feature type="compositionally biased region" description="Low complexity" evidence="1">
    <location>
        <begin position="1188"/>
        <end position="1207"/>
    </location>
</feature>
<proteinExistence type="predicted"/>
<feature type="compositionally biased region" description="Low complexity" evidence="1">
    <location>
        <begin position="250"/>
        <end position="259"/>
    </location>
</feature>
<feature type="region of interest" description="Disordered" evidence="1">
    <location>
        <begin position="607"/>
        <end position="639"/>
    </location>
</feature>
<dbReference type="PANTHER" id="PTHR37516">
    <property type="entry name" value="SCA1 COMPLEX SCAFFOLD PROTEIN SCAA"/>
    <property type="match status" value="1"/>
</dbReference>
<dbReference type="GO" id="GO:1904515">
    <property type="term" value="P:positive regulation of TORC2 signaling"/>
    <property type="evidence" value="ECO:0007669"/>
    <property type="project" value="TreeGrafter"/>
</dbReference>
<organism evidence="2 3">
    <name type="scientific">Tieghemostelium lacteum</name>
    <name type="common">Slime mold</name>
    <name type="synonym">Dictyostelium lacteum</name>
    <dbReference type="NCBI Taxonomy" id="361077"/>
    <lineage>
        <taxon>Eukaryota</taxon>
        <taxon>Amoebozoa</taxon>
        <taxon>Evosea</taxon>
        <taxon>Eumycetozoa</taxon>
        <taxon>Dictyostelia</taxon>
        <taxon>Dictyosteliales</taxon>
        <taxon>Raperosteliaceae</taxon>
        <taxon>Tieghemostelium</taxon>
    </lineage>
</organism>
<feature type="compositionally biased region" description="Low complexity" evidence="1">
    <location>
        <begin position="1"/>
        <end position="15"/>
    </location>
</feature>
<name>A0A152A4Z3_TIELA</name>
<feature type="region of interest" description="Disordered" evidence="1">
    <location>
        <begin position="747"/>
        <end position="845"/>
    </location>
</feature>
<reference evidence="2 3" key="1">
    <citation type="submission" date="2015-12" db="EMBL/GenBank/DDBJ databases">
        <title>Dictyostelia acquired genes for synthesis and detection of signals that induce cell-type specialization by lateral gene transfer from prokaryotes.</title>
        <authorList>
            <person name="Gloeckner G."/>
            <person name="Schaap P."/>
        </authorList>
    </citation>
    <scope>NUCLEOTIDE SEQUENCE [LARGE SCALE GENOMIC DNA]</scope>
    <source>
        <strain evidence="2 3">TK</strain>
    </source>
</reference>
<accession>A0A152A4Z3</accession>
<feature type="region of interest" description="Disordered" evidence="1">
    <location>
        <begin position="180"/>
        <end position="293"/>
    </location>
</feature>
<feature type="compositionally biased region" description="Polar residues" evidence="1">
    <location>
        <begin position="284"/>
        <end position="293"/>
    </location>
</feature>
<protein>
    <submittedName>
        <fullName evidence="2">Armadillo-like helical domain-containing protein</fullName>
    </submittedName>
</protein>
<feature type="region of interest" description="Disordered" evidence="1">
    <location>
        <begin position="1"/>
        <end position="21"/>
    </location>
</feature>
<sequence>MSENNTPTTGGNRRGTISKAKSFRRPALNLDTLGNSSSAGGTVYKFLNGEEYTGPNIGQSPPITPRNIPNTIDLESAECKIPIFLGANGTIYNKYYVAIKFAGIPDDKPNTHKESFLQFNSLDPIYQKFPEYLESEGYYDYEQNLIIWKRQVLKNLGVIQLPHSMGRTYSRPKAFNDRFLRKNSEASNGDDSLSYESERKLTDSDLLPKDQSVQDDDESQSNNNNDGNSGGQSGGNTTGQGGQQRERSGSDTSTGSYDGQLDGTSPIDGSPSSGGLANFIANGGQRSRSNSSTFLDHRIIRSNSLSPKQTLQRLNDSGDFKRGQLMNVDDEHRWILMKDPWDAQLILAEPIPELYNTFDEYEFAMRNWSIEVATKTAIIPPHATQFVQLYSNGKLSDSQDGSPNSTPNKNKSLRQEFEAILLQSQLNKQDWKVRSGVLPVQSEDDYQMEKFLDSTKLELDNYQSGHFNNLSDDLICVKQPPPNPWKKYDQMIRYDISEPFERLYRKKLLAYRQSAVSQTCGYWSNRLLMPQFYRSWRESLQKKQSFLPPLTIKVGRRSDLNSEIDGGKVEYNYLIPEPQILFQKLVSPSMNIQYILGMFDQQTQQQLQSGADQLSPSSASQNAGSLTPQSLKQSTPPTLLSTKETFASTSSKQLDPSEEKRQYLALLQQYDKRLQYSFRYDQLNSWCEPSKWKYFQQELEKVGQSSHLDMNTIWSLVTNNEVPLDRFQEFIDFDLKLYTPPLFPNGSGAVGSPTNRSTQNPNSLSPLPPQIIGSPPSRTGSTGSFSFGSPLNSSNQGSKLPLSPTHSSILQQSGMESPRQMSSSHLGTSVSSTNSGGSPRSAMNLTTSSASSMNLINSSSGISASSNNTMKDSSGTVGMVAVNLVNQHFIQTFLNNIITTDSFPVLLSFLDKTNSLLSRSKICSLVILSLISEVKSTILFESVILAKDIPSLYRMAMSMSFFDVVPLDVFPYPVHLNEIFTQNLMQQGSLSEVVKLVFMYYYLQIIQDRLPHFLNSTNSQSNSILNQFPSLKRDAAERIASYMQNDRKLLGRIFLAVGRKSKFISHSYLFVLLQLLKMTDCQSLQQQLKAKDTILPLMRDLAASKFLHAKFAVRRLFTVMQEDYKDFILSEYSDPSQIEKDSSQLLTDLLTPDNLETDQSSLLSELVFNMCWNLLSNFNGLHRHQGITSPSSTSSNSSSSTATASTSSGNLFLNSKPIFKFILNETIFYQIYNSVVKSKKHDQNLENLSRLFALLCKTLYKANLIRKTDNIRMKKKDDNQNEIQITPICMFDLLGFLGAPNQNEKYTPTIKTHLLVALRHLLKSADLFEILKKEEKFYNKLLIPSCRDAKNAEFNRNSWKLFFQIIRYHPGQLEVLDKGKYLIQIFDIISLNSGNVILNNALHYLAKLFALVIYETKKKSDQNTIKHTEKDIKYLVSFFNDRHLFIKLHMIYKRFAENKIFPGFIKLANLYQVIATLPICSKLAKDTMKNPEYKEGIISIQKYFKFDDQSATDHPKSK</sequence>
<dbReference type="GO" id="GO:0046579">
    <property type="term" value="P:positive regulation of Ras protein signal transduction"/>
    <property type="evidence" value="ECO:0007669"/>
    <property type="project" value="TreeGrafter"/>
</dbReference>
<evidence type="ECO:0000256" key="1">
    <source>
        <dbReference type="SAM" id="MobiDB-lite"/>
    </source>
</evidence>
<evidence type="ECO:0000313" key="2">
    <source>
        <dbReference type="EMBL" id="KYR01312.1"/>
    </source>
</evidence>
<feature type="compositionally biased region" description="Gly residues" evidence="1">
    <location>
        <begin position="228"/>
        <end position="242"/>
    </location>
</feature>
<dbReference type="FunCoup" id="A0A152A4Z3">
    <property type="interactions" value="7"/>
</dbReference>
<gene>
    <name evidence="2" type="ORF">DLAC_02034</name>
</gene>
<dbReference type="OMA" id="YEFAMRN"/>
<feature type="compositionally biased region" description="Low complexity" evidence="1">
    <location>
        <begin position="822"/>
        <end position="841"/>
    </location>
</feature>
<feature type="compositionally biased region" description="Basic and acidic residues" evidence="1">
    <location>
        <begin position="196"/>
        <end position="208"/>
    </location>
</feature>
<dbReference type="OrthoDB" id="18066at2759"/>
<dbReference type="GO" id="GO:0005829">
    <property type="term" value="C:cytosol"/>
    <property type="evidence" value="ECO:0007669"/>
    <property type="project" value="TreeGrafter"/>
</dbReference>